<dbReference type="Pfam" id="PF13424">
    <property type="entry name" value="TPR_12"/>
    <property type="match status" value="3"/>
</dbReference>
<gene>
    <name evidence="1" type="ORF">VTJ83DRAFT_871</name>
</gene>
<evidence type="ECO:0000313" key="2">
    <source>
        <dbReference type="Proteomes" id="UP001600064"/>
    </source>
</evidence>
<dbReference type="PANTHER" id="PTHR46082">
    <property type="entry name" value="ATP/GTP-BINDING PROTEIN-RELATED"/>
    <property type="match status" value="1"/>
</dbReference>
<dbReference type="NCBIfam" id="NF040586">
    <property type="entry name" value="FxSxx_TPR"/>
    <property type="match status" value="1"/>
</dbReference>
<proteinExistence type="predicted"/>
<evidence type="ECO:0000313" key="1">
    <source>
        <dbReference type="EMBL" id="KAL2271500.1"/>
    </source>
</evidence>
<dbReference type="GeneID" id="98129206"/>
<protein>
    <recommendedName>
        <fullName evidence="3">NB-ARC domain-containing protein</fullName>
    </recommendedName>
</protein>
<dbReference type="InterPro" id="IPR019734">
    <property type="entry name" value="TPR_rpt"/>
</dbReference>
<organism evidence="1 2">
    <name type="scientific">Remersonia thermophila</name>
    <dbReference type="NCBI Taxonomy" id="72144"/>
    <lineage>
        <taxon>Eukaryota</taxon>
        <taxon>Fungi</taxon>
        <taxon>Dikarya</taxon>
        <taxon>Ascomycota</taxon>
        <taxon>Pezizomycotina</taxon>
        <taxon>Sordariomycetes</taxon>
        <taxon>Sordariomycetidae</taxon>
        <taxon>Sordariales</taxon>
        <taxon>Sordariales incertae sedis</taxon>
        <taxon>Remersonia</taxon>
    </lineage>
</organism>
<keyword evidence="2" id="KW-1185">Reference proteome</keyword>
<comment type="caution">
    <text evidence="1">The sequence shown here is derived from an EMBL/GenBank/DDBJ whole genome shotgun (WGS) entry which is preliminary data.</text>
</comment>
<sequence length="798" mass="91034">MESNSFGSGNQGVEVVHNPGSINVNFHRQQIYPAPEPSRPRPRAFIPFSKDPDFINRGNILDRIAELFSESQTHTRVALVGLGGVGKSQLAIEYGRRIDAAQNKPDKHENLILQVLGKKKERHEKNLQWIFWIHAATRRRVEQGFRTIADILRLPGREDPKANIPRLVHAWLSDERNEKWIIILDSADDYDVFCAKQSDDDEPLASYLPQSHNGSILITTRSMELARQLTGSQKNIIEIGPMVQGEAHDLLKKKLDPLPDPETAEKLVKTLGFIPLAISQAAAYIQKRMPLYSAQQFLEDFPRRMDDLLQHDASDLRRDISASKAILTTWQITFDHIRATRRSAADCLSLISFFDTQGIPIWALKPSTTGDAPSTPAQALVDAFRDDVTMLRDYCLVSVKGTGDGAEFSMHPLVQFSTHRWLKTSGRYETFHQQFVERMAATFPTPDYESWTTCQSLFPHIQAALNYKPRGDTVEAWGRLLRRAGNSMYRQRRHELAHQILTKAREAQQELLGPEHDATLYTTLTIVKVLIQDGKVNEAKELNEKVLNSLKSKQHGLDNPSMLMAIHFLAEICRRLRRFNEAEELLRQVLKIRQEKLGPDHHATLESMNDLANMYRKQNQLNEAEELQKQVLKSRQERLEPDHPYKLMSMKDLALTYIDQRRLKKAEDLLQQVVQISKEKLGAEHPETLLSLNSLAATYWMQNRLNEAEGLQKQVLKIYQETLGPDHPDTLMTMRNLARTWWDQGRSSDAIALLNDFILSLQRVFSADHPDVLMASSVLAGWRSERSGGRENQDLASG</sequence>
<name>A0ABR4DN03_9PEZI</name>
<dbReference type="Pfam" id="PF13374">
    <property type="entry name" value="TPR_10"/>
    <property type="match status" value="1"/>
</dbReference>
<evidence type="ECO:0008006" key="3">
    <source>
        <dbReference type="Google" id="ProtNLM"/>
    </source>
</evidence>
<dbReference type="PANTHER" id="PTHR46082:SF6">
    <property type="entry name" value="AAA+ ATPASE DOMAIN-CONTAINING PROTEIN-RELATED"/>
    <property type="match status" value="1"/>
</dbReference>
<dbReference type="SMART" id="SM00028">
    <property type="entry name" value="TPR"/>
    <property type="match status" value="4"/>
</dbReference>
<dbReference type="SUPFAM" id="SSF48452">
    <property type="entry name" value="TPR-like"/>
    <property type="match status" value="2"/>
</dbReference>
<dbReference type="InterPro" id="IPR053137">
    <property type="entry name" value="NLR-like"/>
</dbReference>
<dbReference type="RefSeq" id="XP_070870224.1">
    <property type="nucleotide sequence ID" value="XM_071014562.1"/>
</dbReference>
<dbReference type="Gene3D" id="1.25.40.10">
    <property type="entry name" value="Tetratricopeptide repeat domain"/>
    <property type="match status" value="2"/>
</dbReference>
<dbReference type="SUPFAM" id="SSF52540">
    <property type="entry name" value="P-loop containing nucleoside triphosphate hydrolases"/>
    <property type="match status" value="1"/>
</dbReference>
<dbReference type="Proteomes" id="UP001600064">
    <property type="component" value="Unassembled WGS sequence"/>
</dbReference>
<dbReference type="Gene3D" id="3.40.50.300">
    <property type="entry name" value="P-loop containing nucleotide triphosphate hydrolases"/>
    <property type="match status" value="1"/>
</dbReference>
<dbReference type="EMBL" id="JAZGUE010000001">
    <property type="protein sequence ID" value="KAL2271500.1"/>
    <property type="molecule type" value="Genomic_DNA"/>
</dbReference>
<reference evidence="1 2" key="1">
    <citation type="journal article" date="2024" name="Commun. Biol.">
        <title>Comparative genomic analysis of thermophilic fungi reveals convergent evolutionary adaptations and gene losses.</title>
        <authorList>
            <person name="Steindorff A.S."/>
            <person name="Aguilar-Pontes M.V."/>
            <person name="Robinson A.J."/>
            <person name="Andreopoulos B."/>
            <person name="LaButti K."/>
            <person name="Kuo A."/>
            <person name="Mondo S."/>
            <person name="Riley R."/>
            <person name="Otillar R."/>
            <person name="Haridas S."/>
            <person name="Lipzen A."/>
            <person name="Grimwood J."/>
            <person name="Schmutz J."/>
            <person name="Clum A."/>
            <person name="Reid I.D."/>
            <person name="Moisan M.C."/>
            <person name="Butler G."/>
            <person name="Nguyen T.T.M."/>
            <person name="Dewar K."/>
            <person name="Conant G."/>
            <person name="Drula E."/>
            <person name="Henrissat B."/>
            <person name="Hansel C."/>
            <person name="Singer S."/>
            <person name="Hutchinson M.I."/>
            <person name="de Vries R.P."/>
            <person name="Natvig D.O."/>
            <person name="Powell A.J."/>
            <person name="Tsang A."/>
            <person name="Grigoriev I.V."/>
        </authorList>
    </citation>
    <scope>NUCLEOTIDE SEQUENCE [LARGE SCALE GENOMIC DNA]</scope>
    <source>
        <strain evidence="1 2">ATCC 22073</strain>
    </source>
</reference>
<dbReference type="InterPro" id="IPR027417">
    <property type="entry name" value="P-loop_NTPase"/>
</dbReference>
<accession>A0ABR4DN03</accession>
<dbReference type="InterPro" id="IPR011990">
    <property type="entry name" value="TPR-like_helical_dom_sf"/>
</dbReference>